<evidence type="ECO:0000313" key="4">
    <source>
        <dbReference type="Proteomes" id="UP000037046"/>
    </source>
</evidence>
<gene>
    <name evidence="2" type="ORF">ROTO_05710</name>
    <name evidence="3" type="ORF">SAMN04488077_11090</name>
</gene>
<sequence>MSYYFLSVMSSRVFHSRDLDGLQEALTEEDEPDAQTMPPQRRTHGDSLTPRMRLTPRTQAKA</sequence>
<keyword evidence="4" id="KW-1185">Reference proteome</keyword>
<dbReference type="AlphaFoldDB" id="A0A0L6CYU2"/>
<name>A0A0L6CYU2_9RHOB</name>
<dbReference type="EMBL" id="FOBO01000010">
    <property type="protein sequence ID" value="SEM97631.1"/>
    <property type="molecule type" value="Genomic_DNA"/>
</dbReference>
<accession>A0A0L6CYU2</accession>
<evidence type="ECO:0000313" key="5">
    <source>
        <dbReference type="Proteomes" id="UP000182160"/>
    </source>
</evidence>
<organism evidence="2 4">
    <name type="scientific">Roseovarius tolerans</name>
    <dbReference type="NCBI Taxonomy" id="74031"/>
    <lineage>
        <taxon>Bacteria</taxon>
        <taxon>Pseudomonadati</taxon>
        <taxon>Pseudomonadota</taxon>
        <taxon>Alphaproteobacteria</taxon>
        <taxon>Rhodobacterales</taxon>
        <taxon>Roseobacteraceae</taxon>
        <taxon>Roseovarius</taxon>
    </lineage>
</organism>
<evidence type="ECO:0000313" key="3">
    <source>
        <dbReference type="EMBL" id="SEM97631.1"/>
    </source>
</evidence>
<dbReference type="Proteomes" id="UP000182160">
    <property type="component" value="Unassembled WGS sequence"/>
</dbReference>
<protein>
    <submittedName>
        <fullName evidence="2">Uncharacterized protein</fullName>
    </submittedName>
</protein>
<reference evidence="4" key="1">
    <citation type="submission" date="2015-07" db="EMBL/GenBank/DDBJ databases">
        <title>Draft Genome Sequence of Roseovarius tolerans EL-164, a producer of N-Acylated Alanine Methyl Esters (NAMEs).</title>
        <authorList>
            <person name="Voget S."/>
            <person name="Bruns H."/>
            <person name="Wagner-Doebler I."/>
            <person name="Schulz S."/>
            <person name="Daniel R."/>
        </authorList>
    </citation>
    <scope>NUCLEOTIDE SEQUENCE [LARGE SCALE GENOMIC DNA]</scope>
    <source>
        <strain evidence="4">EL-164</strain>
    </source>
</reference>
<reference evidence="2" key="2">
    <citation type="submission" date="2015-07" db="EMBL/GenBank/DDBJ databases">
        <title>MeaNS - Measles Nucleotide Surveillance Program.</title>
        <authorList>
            <person name="Tran T."/>
            <person name="Druce J."/>
        </authorList>
    </citation>
    <scope>NUCLEOTIDE SEQUENCE</scope>
    <source>
        <strain evidence="2">EL-164</strain>
    </source>
</reference>
<dbReference type="STRING" id="74031.SAMN04488077_11090"/>
<evidence type="ECO:0000313" key="2">
    <source>
        <dbReference type="EMBL" id="KNX42924.1"/>
    </source>
</evidence>
<dbReference type="PATRIC" id="fig|74031.6.peg.587"/>
<feature type="region of interest" description="Disordered" evidence="1">
    <location>
        <begin position="26"/>
        <end position="62"/>
    </location>
</feature>
<proteinExistence type="predicted"/>
<dbReference type="RefSeq" id="WP_050661508.1">
    <property type="nucleotide sequence ID" value="NZ_CP118494.1"/>
</dbReference>
<dbReference type="EMBL" id="LGVV01000004">
    <property type="protein sequence ID" value="KNX42924.1"/>
    <property type="molecule type" value="Genomic_DNA"/>
</dbReference>
<evidence type="ECO:0000256" key="1">
    <source>
        <dbReference type="SAM" id="MobiDB-lite"/>
    </source>
</evidence>
<reference evidence="3 5" key="3">
    <citation type="submission" date="2016-10" db="EMBL/GenBank/DDBJ databases">
        <authorList>
            <person name="de Groot N.N."/>
        </authorList>
    </citation>
    <scope>NUCLEOTIDE SEQUENCE [LARGE SCALE GENOMIC DNA]</scope>
    <source>
        <strain evidence="3 5">DSM 11457</strain>
    </source>
</reference>
<dbReference type="Proteomes" id="UP000037046">
    <property type="component" value="Unassembled WGS sequence"/>
</dbReference>